<feature type="non-terminal residue" evidence="1">
    <location>
        <position position="43"/>
    </location>
</feature>
<reference evidence="1 2" key="1">
    <citation type="submission" date="2017-10" db="EMBL/GenBank/DDBJ databases">
        <title>Development of genomic resources for the powdery mildew, Erysiphe pulchra.</title>
        <authorList>
            <person name="Wadl P.A."/>
            <person name="Mack B.M."/>
            <person name="Moore G."/>
            <person name="Beltz S.B."/>
        </authorList>
    </citation>
    <scope>NUCLEOTIDE SEQUENCE [LARGE SCALE GENOMIC DNA]</scope>
    <source>
        <strain evidence="1">Cflorida</strain>
    </source>
</reference>
<protein>
    <submittedName>
        <fullName evidence="1">Uncharacterized protein</fullName>
    </submittedName>
</protein>
<sequence>MDINAFETDINDNDSPDIEMIDEEIDRLIAKGLEESRGANTRT</sequence>
<name>A0A2S4PI45_9PEZI</name>
<comment type="caution">
    <text evidence="1">The sequence shown here is derived from an EMBL/GenBank/DDBJ whole genome shotgun (WGS) entry which is preliminary data.</text>
</comment>
<organism evidence="1 2">
    <name type="scientific">Erysiphe pulchra</name>
    <dbReference type="NCBI Taxonomy" id="225359"/>
    <lineage>
        <taxon>Eukaryota</taxon>
        <taxon>Fungi</taxon>
        <taxon>Dikarya</taxon>
        <taxon>Ascomycota</taxon>
        <taxon>Pezizomycotina</taxon>
        <taxon>Leotiomycetes</taxon>
        <taxon>Erysiphales</taxon>
        <taxon>Erysiphaceae</taxon>
        <taxon>Erysiphe</taxon>
    </lineage>
</organism>
<evidence type="ECO:0000313" key="1">
    <source>
        <dbReference type="EMBL" id="POS81705.1"/>
    </source>
</evidence>
<evidence type="ECO:0000313" key="2">
    <source>
        <dbReference type="Proteomes" id="UP000237438"/>
    </source>
</evidence>
<accession>A0A2S4PI45</accession>
<gene>
    <name evidence="1" type="ORF">EPUL_006478</name>
</gene>
<proteinExistence type="predicted"/>
<keyword evidence="2" id="KW-1185">Reference proteome</keyword>
<dbReference type="EMBL" id="PEDP01009139">
    <property type="protein sequence ID" value="POS81705.1"/>
    <property type="molecule type" value="Genomic_DNA"/>
</dbReference>
<dbReference type="Proteomes" id="UP000237438">
    <property type="component" value="Unassembled WGS sequence"/>
</dbReference>
<dbReference type="AlphaFoldDB" id="A0A2S4PI45"/>